<accession>A0A167M8P5</accession>
<dbReference type="Proteomes" id="UP000076738">
    <property type="component" value="Unassembled WGS sequence"/>
</dbReference>
<reference evidence="2 3" key="1">
    <citation type="journal article" date="2016" name="Mol. Biol. Evol.">
        <title>Comparative Genomics of Early-Diverging Mushroom-Forming Fungi Provides Insights into the Origins of Lignocellulose Decay Capabilities.</title>
        <authorList>
            <person name="Nagy L.G."/>
            <person name="Riley R."/>
            <person name="Tritt A."/>
            <person name="Adam C."/>
            <person name="Daum C."/>
            <person name="Floudas D."/>
            <person name="Sun H."/>
            <person name="Yadav J.S."/>
            <person name="Pangilinan J."/>
            <person name="Larsson K.H."/>
            <person name="Matsuura K."/>
            <person name="Barry K."/>
            <person name="Labutti K."/>
            <person name="Kuo R."/>
            <person name="Ohm R.A."/>
            <person name="Bhattacharya S.S."/>
            <person name="Shirouzu T."/>
            <person name="Yoshinaga Y."/>
            <person name="Martin F.M."/>
            <person name="Grigoriev I.V."/>
            <person name="Hibbett D.S."/>
        </authorList>
    </citation>
    <scope>NUCLEOTIDE SEQUENCE [LARGE SCALE GENOMIC DNA]</scope>
    <source>
        <strain evidence="2 3">TUFC12733</strain>
    </source>
</reference>
<proteinExistence type="predicted"/>
<feature type="region of interest" description="Disordered" evidence="1">
    <location>
        <begin position="192"/>
        <end position="235"/>
    </location>
</feature>
<name>A0A167M8P5_CALVF</name>
<feature type="region of interest" description="Disordered" evidence="1">
    <location>
        <begin position="103"/>
        <end position="133"/>
    </location>
</feature>
<feature type="compositionally biased region" description="Low complexity" evidence="1">
    <location>
        <begin position="113"/>
        <end position="125"/>
    </location>
</feature>
<sequence>MRDFFTFLAERERAPEALAFVLWYREYERLWAELAEEERGRAEALDPAQEWGEYVRERERMERAVCVLEQPEKWDEEEWDEGAKPWEDISLERMGAGTPFADPLGVHSHSKFHSTSSTSTSTSSKQAKPRVDHATQAALDCETLAIAPWMVDELEVGAQDRARMAEISRQADEELQRTVSFLMRDNLPLRDEVRSLPRGPCSRRLTKPRSSAPYSISSPPPLRTRSAARTSRPSC</sequence>
<evidence type="ECO:0000313" key="3">
    <source>
        <dbReference type="Proteomes" id="UP000076738"/>
    </source>
</evidence>
<evidence type="ECO:0000313" key="2">
    <source>
        <dbReference type="EMBL" id="KZO96452.1"/>
    </source>
</evidence>
<dbReference type="STRING" id="1330018.A0A167M8P5"/>
<evidence type="ECO:0000256" key="1">
    <source>
        <dbReference type="SAM" id="MobiDB-lite"/>
    </source>
</evidence>
<gene>
    <name evidence="2" type="ORF">CALVIDRAFT_527512</name>
</gene>
<dbReference type="OrthoDB" id="3232309at2759"/>
<keyword evidence="3" id="KW-1185">Reference proteome</keyword>
<dbReference type="AlphaFoldDB" id="A0A167M8P5"/>
<dbReference type="EMBL" id="KV417284">
    <property type="protein sequence ID" value="KZO96452.1"/>
    <property type="molecule type" value="Genomic_DNA"/>
</dbReference>
<feature type="compositionally biased region" description="Low complexity" evidence="1">
    <location>
        <begin position="208"/>
        <end position="235"/>
    </location>
</feature>
<organism evidence="2 3">
    <name type="scientific">Calocera viscosa (strain TUFC12733)</name>
    <dbReference type="NCBI Taxonomy" id="1330018"/>
    <lineage>
        <taxon>Eukaryota</taxon>
        <taxon>Fungi</taxon>
        <taxon>Dikarya</taxon>
        <taxon>Basidiomycota</taxon>
        <taxon>Agaricomycotina</taxon>
        <taxon>Dacrymycetes</taxon>
        <taxon>Dacrymycetales</taxon>
        <taxon>Dacrymycetaceae</taxon>
        <taxon>Calocera</taxon>
    </lineage>
</organism>
<protein>
    <submittedName>
        <fullName evidence="2">Uncharacterized protein</fullName>
    </submittedName>
</protein>